<sequence>PDSILGFTAPFMITTASLLMLAVCAAASNVNIHHRIFVPGAPELPFVERGVIDNLRFQPSSTLSQHWLDFETALEDSLSTTEVDLGRVLYQVALEREGADRDISSVKLCHIPLITSESIILHTPHLAQNDAPYAINYFVTPIPDDGACPRLGSGLVSLPSPFQALSKLNTTIVHKPATRPPQPQLRTPPQLTAEGAPVQPPPEKSFIQKYWMYIVAVLFALCMFFTFYCGAPMLIYAHSVMTGGGSEEEGQSRAST</sequence>
<protein>
    <submittedName>
        <fullName evidence="1">Uncharacterized protein</fullName>
    </submittedName>
</protein>
<evidence type="ECO:0000313" key="1">
    <source>
        <dbReference type="EMBL" id="KAJ3812158.1"/>
    </source>
</evidence>
<dbReference type="EMBL" id="MU795032">
    <property type="protein sequence ID" value="KAJ3812158.1"/>
    <property type="molecule type" value="Genomic_DNA"/>
</dbReference>
<keyword evidence="2" id="KW-1185">Reference proteome</keyword>
<reference evidence="1" key="1">
    <citation type="submission" date="2022-09" db="EMBL/GenBank/DDBJ databases">
        <title>A Global Phylogenomic Analysis of the Shiitake Genus Lentinula.</title>
        <authorList>
            <consortium name="DOE Joint Genome Institute"/>
            <person name="Sierra-Patev S."/>
            <person name="Min B."/>
            <person name="Naranjo-Ortiz M."/>
            <person name="Looney B."/>
            <person name="Konkel Z."/>
            <person name="Slot J.C."/>
            <person name="Sakamoto Y."/>
            <person name="Steenwyk J.L."/>
            <person name="Rokas A."/>
            <person name="Carro J."/>
            <person name="Camarero S."/>
            <person name="Ferreira P."/>
            <person name="Molpeceres G."/>
            <person name="Ruiz-Duenas F.J."/>
            <person name="Serrano A."/>
            <person name="Henrissat B."/>
            <person name="Drula E."/>
            <person name="Hughes K.W."/>
            <person name="Mata J.L."/>
            <person name="Ishikawa N.K."/>
            <person name="Vargas-Isla R."/>
            <person name="Ushijima S."/>
            <person name="Smith C.A."/>
            <person name="Ahrendt S."/>
            <person name="Andreopoulos W."/>
            <person name="He G."/>
            <person name="Labutti K."/>
            <person name="Lipzen A."/>
            <person name="Ng V."/>
            <person name="Riley R."/>
            <person name="Sandor L."/>
            <person name="Barry K."/>
            <person name="Martinez A.T."/>
            <person name="Xiao Y."/>
            <person name="Gibbons J.G."/>
            <person name="Terashima K."/>
            <person name="Grigoriev I.V."/>
            <person name="Hibbett D.S."/>
        </authorList>
    </citation>
    <scope>NUCLEOTIDE SEQUENCE</scope>
    <source>
        <strain evidence="1">TMI1499</strain>
    </source>
</reference>
<proteinExistence type="predicted"/>
<feature type="non-terminal residue" evidence="1">
    <location>
        <position position="1"/>
    </location>
</feature>
<dbReference type="Proteomes" id="UP001163835">
    <property type="component" value="Unassembled WGS sequence"/>
</dbReference>
<accession>A0ACC1U5R1</accession>
<gene>
    <name evidence="1" type="ORF">F5876DRAFT_38036</name>
</gene>
<name>A0ACC1U5R1_9AGAR</name>
<evidence type="ECO:0000313" key="2">
    <source>
        <dbReference type="Proteomes" id="UP001163835"/>
    </source>
</evidence>
<organism evidence="1 2">
    <name type="scientific">Lentinula aff. lateritia</name>
    <dbReference type="NCBI Taxonomy" id="2804960"/>
    <lineage>
        <taxon>Eukaryota</taxon>
        <taxon>Fungi</taxon>
        <taxon>Dikarya</taxon>
        <taxon>Basidiomycota</taxon>
        <taxon>Agaricomycotina</taxon>
        <taxon>Agaricomycetes</taxon>
        <taxon>Agaricomycetidae</taxon>
        <taxon>Agaricales</taxon>
        <taxon>Marasmiineae</taxon>
        <taxon>Omphalotaceae</taxon>
        <taxon>Lentinula</taxon>
    </lineage>
</organism>
<comment type="caution">
    <text evidence="1">The sequence shown here is derived from an EMBL/GenBank/DDBJ whole genome shotgun (WGS) entry which is preliminary data.</text>
</comment>